<feature type="non-terminal residue" evidence="1">
    <location>
        <position position="75"/>
    </location>
</feature>
<protein>
    <submittedName>
        <fullName evidence="1">Uncharacterized protein</fullName>
    </submittedName>
</protein>
<evidence type="ECO:0000313" key="2">
    <source>
        <dbReference type="Proteomes" id="UP000727407"/>
    </source>
</evidence>
<comment type="caution">
    <text evidence="1">The sequence shown here is derived from an EMBL/GenBank/DDBJ whole genome shotgun (WGS) entry which is preliminary data.</text>
</comment>
<organism evidence="1 2">
    <name type="scientific">Clarias magur</name>
    <name type="common">Asian catfish</name>
    <name type="synonym">Macropteronotus magur</name>
    <dbReference type="NCBI Taxonomy" id="1594786"/>
    <lineage>
        <taxon>Eukaryota</taxon>
        <taxon>Metazoa</taxon>
        <taxon>Chordata</taxon>
        <taxon>Craniata</taxon>
        <taxon>Vertebrata</taxon>
        <taxon>Euteleostomi</taxon>
        <taxon>Actinopterygii</taxon>
        <taxon>Neopterygii</taxon>
        <taxon>Teleostei</taxon>
        <taxon>Ostariophysi</taxon>
        <taxon>Siluriformes</taxon>
        <taxon>Clariidae</taxon>
        <taxon>Clarias</taxon>
    </lineage>
</organism>
<evidence type="ECO:0000313" key="1">
    <source>
        <dbReference type="EMBL" id="KAF5904494.1"/>
    </source>
</evidence>
<dbReference type="AlphaFoldDB" id="A0A8J4ULP9"/>
<proteinExistence type="predicted"/>
<reference evidence="1" key="1">
    <citation type="submission" date="2020-07" db="EMBL/GenBank/DDBJ databases">
        <title>Clarias magur genome sequencing, assembly and annotation.</title>
        <authorList>
            <person name="Kushwaha B."/>
            <person name="Kumar R."/>
            <person name="Das P."/>
            <person name="Joshi C.G."/>
            <person name="Kumar D."/>
            <person name="Nagpure N.S."/>
            <person name="Pandey M."/>
            <person name="Agarwal S."/>
            <person name="Srivastava S."/>
            <person name="Singh M."/>
            <person name="Sahoo L."/>
            <person name="Jayasankar P."/>
            <person name="Meher P.K."/>
            <person name="Koringa P.G."/>
            <person name="Iquebal M.A."/>
            <person name="Das S.P."/>
            <person name="Bit A."/>
            <person name="Patnaik S."/>
            <person name="Patel N."/>
            <person name="Shah T.M."/>
            <person name="Hinsu A."/>
            <person name="Jena J.K."/>
        </authorList>
    </citation>
    <scope>NUCLEOTIDE SEQUENCE</scope>
    <source>
        <strain evidence="1">CIFAMagur01</strain>
        <tissue evidence="1">Testis</tissue>
    </source>
</reference>
<gene>
    <name evidence="1" type="ORF">DAT39_005810</name>
</gene>
<sequence length="75" mass="8399">VVTAHDDVNHSQRNRHRAQRRCFCVCGCCTSVAGQFSLLPGSDSLALLRSSSHYRRQIRLVLPSGLPHFQRNSPP</sequence>
<dbReference type="Proteomes" id="UP000727407">
    <property type="component" value="Unassembled WGS sequence"/>
</dbReference>
<accession>A0A8J4ULP9</accession>
<dbReference type="EMBL" id="QNUK01000056">
    <property type="protein sequence ID" value="KAF5904494.1"/>
    <property type="molecule type" value="Genomic_DNA"/>
</dbReference>
<feature type="non-terminal residue" evidence="1">
    <location>
        <position position="1"/>
    </location>
</feature>
<keyword evidence="2" id="KW-1185">Reference proteome</keyword>
<name>A0A8J4ULP9_CLAMG</name>